<dbReference type="InterPro" id="IPR010634">
    <property type="entry name" value="DUF1223"/>
</dbReference>
<dbReference type="AlphaFoldDB" id="A0A5D0I4J3"/>
<gene>
    <name evidence="1" type="ORF">FUA24_09795</name>
</gene>
<dbReference type="Gene3D" id="3.40.30.10">
    <property type="entry name" value="Glutaredoxin"/>
    <property type="match status" value="1"/>
</dbReference>
<name>A0A5D0I4J3_9FLAO</name>
<dbReference type="PANTHER" id="PTHR36057">
    <property type="match status" value="1"/>
</dbReference>
<organism evidence="1 2">
    <name type="scientific">Seonamhaeicola marinus</name>
    <dbReference type="NCBI Taxonomy" id="1912246"/>
    <lineage>
        <taxon>Bacteria</taxon>
        <taxon>Pseudomonadati</taxon>
        <taxon>Bacteroidota</taxon>
        <taxon>Flavobacteriia</taxon>
        <taxon>Flavobacteriales</taxon>
        <taxon>Flavobacteriaceae</taxon>
    </lineage>
</organism>
<evidence type="ECO:0000313" key="1">
    <source>
        <dbReference type="EMBL" id="TYA78635.1"/>
    </source>
</evidence>
<evidence type="ECO:0000313" key="2">
    <source>
        <dbReference type="Proteomes" id="UP000323930"/>
    </source>
</evidence>
<dbReference type="Pfam" id="PF06764">
    <property type="entry name" value="DUF1223"/>
    <property type="match status" value="1"/>
</dbReference>
<dbReference type="InterPro" id="IPR036249">
    <property type="entry name" value="Thioredoxin-like_sf"/>
</dbReference>
<accession>A0A5D0I4J3</accession>
<dbReference type="RefSeq" id="WP_148541829.1">
    <property type="nucleotide sequence ID" value="NZ_VSDQ01000577.1"/>
</dbReference>
<protein>
    <submittedName>
        <fullName evidence="1">DUF1223 domain-containing protein</fullName>
    </submittedName>
</protein>
<dbReference type="EMBL" id="VSDQ01000577">
    <property type="protein sequence ID" value="TYA78635.1"/>
    <property type="molecule type" value="Genomic_DNA"/>
</dbReference>
<reference evidence="1 2" key="1">
    <citation type="submission" date="2019-08" db="EMBL/GenBank/DDBJ databases">
        <title>Seonamhaeicola sediminis sp. nov., isolated from marine sediment.</title>
        <authorList>
            <person name="Cao W.R."/>
        </authorList>
    </citation>
    <scope>NUCLEOTIDE SEQUENCE [LARGE SCALE GENOMIC DNA]</scope>
    <source>
        <strain evidence="1 2">B011</strain>
    </source>
</reference>
<dbReference type="OrthoDB" id="9808254at2"/>
<dbReference type="SUPFAM" id="SSF52833">
    <property type="entry name" value="Thioredoxin-like"/>
    <property type="match status" value="1"/>
</dbReference>
<dbReference type="PANTHER" id="PTHR36057:SF1">
    <property type="entry name" value="LIPOPROTEIN LIPID ATTACHMENT SITE-LIKE PROTEIN, PUTATIVE (DUF1223)-RELATED"/>
    <property type="match status" value="1"/>
</dbReference>
<proteinExistence type="predicted"/>
<sequence length="242" mass="27411">MQNVFLTIIILLFTITPSAKVNKYKPVTVLELFTSQGCSSCPPADNLLDKVKKEHAGQVIVLSYHVDYWNYIGWKDPFSKKAFSDKQRRYGQKFYSSSIYTPQIVINGKEHFVGSKTSVMNTKLRQYANKYAENEIQLNGVKKEAGSVKFNYGINGNIKHKRLKVALVIDSKKTHVKRGENSNRVLLNSNIVVEEVFVELNQTAGEVVIKIPEIVERDDKLSIVALVENKRLDIVGGSQIYL</sequence>
<keyword evidence="2" id="KW-1185">Reference proteome</keyword>
<dbReference type="Proteomes" id="UP000323930">
    <property type="component" value="Unassembled WGS sequence"/>
</dbReference>
<comment type="caution">
    <text evidence="1">The sequence shown here is derived from an EMBL/GenBank/DDBJ whole genome shotgun (WGS) entry which is preliminary data.</text>
</comment>